<evidence type="ECO:0000313" key="1">
    <source>
        <dbReference type="EMBL" id="MBP0946056.1"/>
    </source>
</evidence>
<keyword evidence="2" id="KW-1185">Reference proteome</keyword>
<accession>A0ABS4C5X1</accession>
<evidence type="ECO:0000313" key="2">
    <source>
        <dbReference type="Proteomes" id="UP000673197"/>
    </source>
</evidence>
<proteinExistence type="predicted"/>
<dbReference type="Proteomes" id="UP000673197">
    <property type="component" value="Unassembled WGS sequence"/>
</dbReference>
<comment type="caution">
    <text evidence="1">The sequence shown here is derived from an EMBL/GenBank/DDBJ whole genome shotgun (WGS) entry which is preliminary data.</text>
</comment>
<reference evidence="1 2" key="1">
    <citation type="journal article" date="2022" name="Syst. Appl. Microbiol.">
        <title>Pseudomonas alliivorans sp. nov., a plant-pathogenic bacterium isolated from onion foliage in Georgia, USA.</title>
        <authorList>
            <person name="Zhao M."/>
            <person name="Tyson C."/>
            <person name="Chen H.C."/>
            <person name="Paudel S."/>
            <person name="Gitaitis R."/>
            <person name="Kvitko B."/>
            <person name="Dutta B."/>
        </authorList>
    </citation>
    <scope>NUCLEOTIDE SEQUENCE [LARGE SCALE GENOMIC DNA]</scope>
    <source>
        <strain evidence="1 2">20GA0068</strain>
    </source>
</reference>
<dbReference type="EMBL" id="JAFFZW010000003">
    <property type="protein sequence ID" value="MBP0946056.1"/>
    <property type="molecule type" value="Genomic_DNA"/>
</dbReference>
<name>A0ABS4C5X1_9PSED</name>
<protein>
    <submittedName>
        <fullName evidence="1">Uncharacterized protein</fullName>
    </submittedName>
</protein>
<sequence>MAVAEATELVFTVVTKHYAYASSGFDGHPAQIRGDRPFEALRLGFYDSHEVEFCVALTMKIQVNHVQHYCTPLAVFTA</sequence>
<organism evidence="1 2">
    <name type="scientific">Pseudomonas alliivorans</name>
    <dbReference type="NCBI Taxonomy" id="2810613"/>
    <lineage>
        <taxon>Bacteria</taxon>
        <taxon>Pseudomonadati</taxon>
        <taxon>Pseudomonadota</taxon>
        <taxon>Gammaproteobacteria</taxon>
        <taxon>Pseudomonadales</taxon>
        <taxon>Pseudomonadaceae</taxon>
        <taxon>Pseudomonas</taxon>
    </lineage>
</organism>
<gene>
    <name evidence="1" type="ORF">JTJ32_12020</name>
</gene>